<feature type="domain" description="CcmH/CycL/Ccl2/NrfF N-terminal" evidence="11">
    <location>
        <begin position="36"/>
        <end position="176"/>
    </location>
</feature>
<comment type="similarity">
    <text evidence="1 9">Belongs to the CcmH/CycL/Ccl2/NrfF family.</text>
</comment>
<evidence type="ECO:0000256" key="7">
    <source>
        <dbReference type="ARBA" id="ARBA00037230"/>
    </source>
</evidence>
<keyword evidence="6 9" id="KW-0408">Iron</keyword>
<evidence type="ECO:0000256" key="6">
    <source>
        <dbReference type="ARBA" id="ARBA00023004"/>
    </source>
</evidence>
<dbReference type="Gene3D" id="1.10.8.640">
    <property type="entry name" value="Cytochrome C biogenesis protein"/>
    <property type="match status" value="1"/>
</dbReference>
<evidence type="ECO:0000256" key="2">
    <source>
        <dbReference type="ARBA" id="ARBA00022617"/>
    </source>
</evidence>
<keyword evidence="2 9" id="KW-0349">Heme</keyword>
<evidence type="ECO:0000256" key="3">
    <source>
        <dbReference type="ARBA" id="ARBA00022723"/>
    </source>
</evidence>
<comment type="function">
    <text evidence="7">Required for the biogenesis of c-type cytochromes. Possible subunit of a heme lyase.</text>
</comment>
<keyword evidence="4 9" id="KW-0732">Signal</keyword>
<accession>A0A840SS42</accession>
<dbReference type="PANTHER" id="PTHR47870:SF1">
    <property type="entry name" value="CYTOCHROME C-TYPE BIOGENESIS PROTEIN CCMH"/>
    <property type="match status" value="1"/>
</dbReference>
<evidence type="ECO:0000256" key="4">
    <source>
        <dbReference type="ARBA" id="ARBA00022729"/>
    </source>
</evidence>
<organism evidence="12 13">
    <name type="scientific">Amaricoccus macauensis</name>
    <dbReference type="NCBI Taxonomy" id="57001"/>
    <lineage>
        <taxon>Bacteria</taxon>
        <taxon>Pseudomonadati</taxon>
        <taxon>Pseudomonadota</taxon>
        <taxon>Alphaproteobacteria</taxon>
        <taxon>Rhodobacterales</taxon>
        <taxon>Paracoccaceae</taxon>
        <taxon>Amaricoccus</taxon>
    </lineage>
</organism>
<dbReference type="GO" id="GO:0017004">
    <property type="term" value="P:cytochrome complex assembly"/>
    <property type="evidence" value="ECO:0007669"/>
    <property type="project" value="UniProtKB-KW"/>
</dbReference>
<gene>
    <name evidence="12" type="ORF">HNP73_001968</name>
</gene>
<dbReference type="GO" id="GO:0005886">
    <property type="term" value="C:plasma membrane"/>
    <property type="evidence" value="ECO:0007669"/>
    <property type="project" value="TreeGrafter"/>
</dbReference>
<keyword evidence="13" id="KW-1185">Reference proteome</keyword>
<dbReference type="InterPro" id="IPR038297">
    <property type="entry name" value="CcmH/CycL/NrfF/Ccl2_sf"/>
</dbReference>
<comment type="subcellular location">
    <subcellularLocation>
        <location evidence="8">Membrane</location>
        <topology evidence="8">Single-pass membrane protein</topology>
        <orientation evidence="8">Periplasmic side</orientation>
    </subcellularLocation>
</comment>
<dbReference type="CDD" id="cd16378">
    <property type="entry name" value="CcmH_N"/>
    <property type="match status" value="1"/>
</dbReference>
<dbReference type="Proteomes" id="UP000549457">
    <property type="component" value="Unassembled WGS sequence"/>
</dbReference>
<feature type="transmembrane region" description="Helical" evidence="9">
    <location>
        <begin position="132"/>
        <end position="151"/>
    </location>
</feature>
<protein>
    <recommendedName>
        <fullName evidence="9">Cytochrome c-type biogenesis protein</fullName>
    </recommendedName>
</protein>
<dbReference type="PANTHER" id="PTHR47870">
    <property type="entry name" value="CYTOCHROME C-TYPE BIOGENESIS PROTEIN CCMH"/>
    <property type="match status" value="1"/>
</dbReference>
<feature type="region of interest" description="Disordered" evidence="10">
    <location>
        <begin position="1"/>
        <end position="22"/>
    </location>
</feature>
<keyword evidence="9" id="KW-0812">Transmembrane</keyword>
<keyword evidence="9" id="KW-0472">Membrane</keyword>
<reference evidence="12 13" key="1">
    <citation type="submission" date="2020-08" db="EMBL/GenBank/DDBJ databases">
        <title>Genomic Encyclopedia of Type Strains, Phase IV (KMG-IV): sequencing the most valuable type-strain genomes for metagenomic binning, comparative biology and taxonomic classification.</title>
        <authorList>
            <person name="Goeker M."/>
        </authorList>
    </citation>
    <scope>NUCLEOTIDE SEQUENCE [LARGE SCALE GENOMIC DNA]</scope>
    <source>
        <strain evidence="12 13">DSM 101730</strain>
    </source>
</reference>
<keyword evidence="5" id="KW-0201">Cytochrome c-type biogenesis</keyword>
<keyword evidence="9" id="KW-1133">Transmembrane helix</keyword>
<name>A0A840SS42_9RHOB</name>
<dbReference type="Pfam" id="PF03918">
    <property type="entry name" value="CcmH"/>
    <property type="match status" value="1"/>
</dbReference>
<evidence type="ECO:0000256" key="9">
    <source>
        <dbReference type="RuleBase" id="RU364112"/>
    </source>
</evidence>
<dbReference type="FunFam" id="1.10.8.640:FF:000001">
    <property type="entry name" value="Cytochrome c-type biogenesis protein"/>
    <property type="match status" value="1"/>
</dbReference>
<dbReference type="AlphaFoldDB" id="A0A840SS42"/>
<proteinExistence type="inferred from homology"/>
<evidence type="ECO:0000256" key="1">
    <source>
        <dbReference type="ARBA" id="ARBA00010342"/>
    </source>
</evidence>
<dbReference type="InterPro" id="IPR005616">
    <property type="entry name" value="CcmH/CycL/Ccl2/NrfF_N"/>
</dbReference>
<evidence type="ECO:0000256" key="5">
    <source>
        <dbReference type="ARBA" id="ARBA00022748"/>
    </source>
</evidence>
<evidence type="ECO:0000256" key="10">
    <source>
        <dbReference type="SAM" id="MobiDB-lite"/>
    </source>
</evidence>
<dbReference type="EMBL" id="JACHFM010000002">
    <property type="protein sequence ID" value="MBB5222032.1"/>
    <property type="molecule type" value="Genomic_DNA"/>
</dbReference>
<evidence type="ECO:0000259" key="11">
    <source>
        <dbReference type="Pfam" id="PF03918"/>
    </source>
</evidence>
<dbReference type="GO" id="GO:0046872">
    <property type="term" value="F:metal ion binding"/>
    <property type="evidence" value="ECO:0007669"/>
    <property type="project" value="UniProtKB-KW"/>
</dbReference>
<evidence type="ECO:0000256" key="8">
    <source>
        <dbReference type="ARBA" id="ARBA00060491"/>
    </source>
</evidence>
<evidence type="ECO:0000313" key="13">
    <source>
        <dbReference type="Proteomes" id="UP000549457"/>
    </source>
</evidence>
<sequence>MRMMTLRGAPARRDLAGRGPSRAALGPGPLRTMLLALFLLVPLAAQAIQPDEILPDPAMEARARSITRELRCVVCQSESIDESNADIARDLRLMVRERLVAGDSDEQVLDYVVDRYGEFVLFRPPFWRNPTLWLAGPVLFLVGAGLAFGFVRRRANAPAPVQRPLSPEEKARVEEISRS</sequence>
<keyword evidence="3 9" id="KW-0479">Metal-binding</keyword>
<dbReference type="InterPro" id="IPR051263">
    <property type="entry name" value="C-type_cytochrome_biogenesis"/>
</dbReference>
<comment type="caution">
    <text evidence="12">The sequence shown here is derived from an EMBL/GenBank/DDBJ whole genome shotgun (WGS) entry which is preliminary data.</text>
</comment>
<evidence type="ECO:0000313" key="12">
    <source>
        <dbReference type="EMBL" id="MBB5222032.1"/>
    </source>
</evidence>